<dbReference type="Pfam" id="PF13180">
    <property type="entry name" value="PDZ_2"/>
    <property type="match status" value="1"/>
</dbReference>
<comment type="caution">
    <text evidence="5">The sequence shown here is derived from an EMBL/GenBank/DDBJ whole genome shotgun (WGS) entry which is preliminary data.</text>
</comment>
<dbReference type="Gene3D" id="2.30.42.10">
    <property type="match status" value="1"/>
</dbReference>
<protein>
    <submittedName>
        <fullName evidence="5">Putative serine protease HtrA</fullName>
    </submittedName>
</protein>
<dbReference type="SUPFAM" id="SSF50156">
    <property type="entry name" value="PDZ domain-like"/>
    <property type="match status" value="1"/>
</dbReference>
<dbReference type="PANTHER" id="PTHR43343:SF3">
    <property type="entry name" value="PROTEASE DO-LIKE 8, CHLOROPLASTIC"/>
    <property type="match status" value="1"/>
</dbReference>
<gene>
    <name evidence="5" type="primary">htrA</name>
    <name evidence="5" type="ORF">MOMUL_13100</name>
</gene>
<evidence type="ECO:0000256" key="1">
    <source>
        <dbReference type="ARBA" id="ARBA00010541"/>
    </source>
</evidence>
<feature type="domain" description="PDZ" evidence="4">
    <location>
        <begin position="283"/>
        <end position="372"/>
    </location>
</feature>
<keyword evidence="6" id="KW-1185">Reference proteome</keyword>
<dbReference type="InterPro" id="IPR043504">
    <property type="entry name" value="Peptidase_S1_PA_chymotrypsin"/>
</dbReference>
<keyword evidence="3" id="KW-0378">Hydrolase</keyword>
<dbReference type="SMART" id="SM00228">
    <property type="entry name" value="PDZ"/>
    <property type="match status" value="1"/>
</dbReference>
<dbReference type="InterPro" id="IPR036034">
    <property type="entry name" value="PDZ_sf"/>
</dbReference>
<dbReference type="Gene3D" id="2.40.10.10">
    <property type="entry name" value="Trypsin-like serine proteases"/>
    <property type="match status" value="2"/>
</dbReference>
<dbReference type="RefSeq" id="WP_062283038.1">
    <property type="nucleotide sequence ID" value="NZ_LTBC01000003.1"/>
</dbReference>
<dbReference type="AlphaFoldDB" id="A0A151AYI4"/>
<dbReference type="EMBL" id="LTBC01000003">
    <property type="protein sequence ID" value="KYH32708.1"/>
    <property type="molecule type" value="Genomic_DNA"/>
</dbReference>
<evidence type="ECO:0000256" key="2">
    <source>
        <dbReference type="ARBA" id="ARBA00022670"/>
    </source>
</evidence>
<dbReference type="InterPro" id="IPR001478">
    <property type="entry name" value="PDZ"/>
</dbReference>
<evidence type="ECO:0000313" key="5">
    <source>
        <dbReference type="EMBL" id="KYH32708.1"/>
    </source>
</evidence>
<dbReference type="PRINTS" id="PR00834">
    <property type="entry name" value="PROTEASES2C"/>
</dbReference>
<proteinExistence type="inferred from homology"/>
<reference evidence="5 6" key="1">
    <citation type="submission" date="2016-02" db="EMBL/GenBank/DDBJ databases">
        <title>Genome sequence of Moorella mulderi DSM 14980.</title>
        <authorList>
            <person name="Poehlein A."/>
            <person name="Daniel R."/>
        </authorList>
    </citation>
    <scope>NUCLEOTIDE SEQUENCE [LARGE SCALE GENOMIC DNA]</scope>
    <source>
        <strain evidence="5 6">DSM 14980</strain>
    </source>
</reference>
<dbReference type="InterPro" id="IPR009003">
    <property type="entry name" value="Peptidase_S1_PA"/>
</dbReference>
<dbReference type="Pfam" id="PF13365">
    <property type="entry name" value="Trypsin_2"/>
    <property type="match status" value="1"/>
</dbReference>
<organism evidence="5 6">
    <name type="scientific">Moorella mulderi DSM 14980</name>
    <dbReference type="NCBI Taxonomy" id="1122241"/>
    <lineage>
        <taxon>Bacteria</taxon>
        <taxon>Bacillati</taxon>
        <taxon>Bacillota</taxon>
        <taxon>Clostridia</taxon>
        <taxon>Neomoorellales</taxon>
        <taxon>Neomoorellaceae</taxon>
        <taxon>Neomoorella</taxon>
    </lineage>
</organism>
<dbReference type="InterPro" id="IPR001940">
    <property type="entry name" value="Peptidase_S1C"/>
</dbReference>
<dbReference type="PROSITE" id="PS50106">
    <property type="entry name" value="PDZ"/>
    <property type="match status" value="1"/>
</dbReference>
<accession>A0A151AYI4</accession>
<dbReference type="GO" id="GO:0006508">
    <property type="term" value="P:proteolysis"/>
    <property type="evidence" value="ECO:0007669"/>
    <property type="project" value="UniProtKB-KW"/>
</dbReference>
<dbReference type="GO" id="GO:0004252">
    <property type="term" value="F:serine-type endopeptidase activity"/>
    <property type="evidence" value="ECO:0007669"/>
    <property type="project" value="InterPro"/>
</dbReference>
<dbReference type="InterPro" id="IPR051201">
    <property type="entry name" value="Chloro_Bact_Ser_Proteases"/>
</dbReference>
<dbReference type="Proteomes" id="UP000075670">
    <property type="component" value="Unassembled WGS sequence"/>
</dbReference>
<evidence type="ECO:0000256" key="3">
    <source>
        <dbReference type="ARBA" id="ARBA00022801"/>
    </source>
</evidence>
<name>A0A151AYI4_9FIRM</name>
<sequence length="387" mass="40462">MWQRAGKAKITVLAVLLIFLAGVAATVGFYQITGATAGTQQPSYQHAVAVSDAVSASIPPGLGPEAIADIVDKAGPAVVRIDTVTETRVASPFNDPFFRQFFGDQFNIGPQEQRGLGSGFIISPDGYILTNQHVIDGAKQVKVTVVGFDKPFNAQVVGADAPLDLAVLKINAGKPLPYLTLGDANKVRVGEWAIAIGNPDGLDHTVTVGVISAKGRPIDVQDRHYENLLQTDASINPGNSGGPLLNLKGEVIGINTAVNAGAQGIGFAIPSSTVQPVLNDLMNKGKIARPWLGVALASVTPEAADMLGLQSPEGALVGQVVAGSPAARAGIQKYDVILQLDGQKIKDANDLVNKVQALKIGQQVQLQVFRRGQLLDISVVLGEKPSQ</sequence>
<evidence type="ECO:0000259" key="4">
    <source>
        <dbReference type="PROSITE" id="PS50106"/>
    </source>
</evidence>
<dbReference type="PANTHER" id="PTHR43343">
    <property type="entry name" value="PEPTIDASE S12"/>
    <property type="match status" value="1"/>
</dbReference>
<dbReference type="PATRIC" id="fig|1122241.3.peg.1376"/>
<dbReference type="OrthoDB" id="9758917at2"/>
<comment type="similarity">
    <text evidence="1">Belongs to the peptidase S1C family.</text>
</comment>
<evidence type="ECO:0000313" key="6">
    <source>
        <dbReference type="Proteomes" id="UP000075670"/>
    </source>
</evidence>
<keyword evidence="2 5" id="KW-0645">Protease</keyword>
<dbReference type="SUPFAM" id="SSF50494">
    <property type="entry name" value="Trypsin-like serine proteases"/>
    <property type="match status" value="1"/>
</dbReference>